<dbReference type="HOGENOM" id="CLU_2612695_0_0_1"/>
<accession>A0A0C9ZYT2</accession>
<dbReference type="EMBL" id="KN835725">
    <property type="protein sequence ID" value="KIK34636.1"/>
    <property type="molecule type" value="Genomic_DNA"/>
</dbReference>
<feature type="compositionally biased region" description="Polar residues" evidence="1">
    <location>
        <begin position="32"/>
        <end position="42"/>
    </location>
</feature>
<gene>
    <name evidence="2" type="ORF">CY34DRAFT_812794</name>
</gene>
<dbReference type="AlphaFoldDB" id="A0A0C9ZYT2"/>
<keyword evidence="3" id="KW-1185">Reference proteome</keyword>
<evidence type="ECO:0000256" key="1">
    <source>
        <dbReference type="SAM" id="MobiDB-lite"/>
    </source>
</evidence>
<dbReference type="InParanoid" id="A0A0C9ZYT2"/>
<feature type="region of interest" description="Disordered" evidence="1">
    <location>
        <begin position="28"/>
        <end position="79"/>
    </location>
</feature>
<dbReference type="STRING" id="930992.A0A0C9ZYT2"/>
<organism evidence="2 3">
    <name type="scientific">Suillus luteus UH-Slu-Lm8-n1</name>
    <dbReference type="NCBI Taxonomy" id="930992"/>
    <lineage>
        <taxon>Eukaryota</taxon>
        <taxon>Fungi</taxon>
        <taxon>Dikarya</taxon>
        <taxon>Basidiomycota</taxon>
        <taxon>Agaricomycotina</taxon>
        <taxon>Agaricomycetes</taxon>
        <taxon>Agaricomycetidae</taxon>
        <taxon>Boletales</taxon>
        <taxon>Suillineae</taxon>
        <taxon>Suillaceae</taxon>
        <taxon>Suillus</taxon>
    </lineage>
</organism>
<reference evidence="2 3" key="1">
    <citation type="submission" date="2014-04" db="EMBL/GenBank/DDBJ databases">
        <authorList>
            <consortium name="DOE Joint Genome Institute"/>
            <person name="Kuo A."/>
            <person name="Ruytinx J."/>
            <person name="Rineau F."/>
            <person name="Colpaert J."/>
            <person name="Kohler A."/>
            <person name="Nagy L.G."/>
            <person name="Floudas D."/>
            <person name="Copeland A."/>
            <person name="Barry K.W."/>
            <person name="Cichocki N."/>
            <person name="Veneault-Fourrey C."/>
            <person name="LaButti K."/>
            <person name="Lindquist E.A."/>
            <person name="Lipzen A."/>
            <person name="Lundell T."/>
            <person name="Morin E."/>
            <person name="Murat C."/>
            <person name="Sun H."/>
            <person name="Tunlid A."/>
            <person name="Henrissat B."/>
            <person name="Grigoriev I.V."/>
            <person name="Hibbett D.S."/>
            <person name="Martin F."/>
            <person name="Nordberg H.P."/>
            <person name="Cantor M.N."/>
            <person name="Hua S.X."/>
        </authorList>
    </citation>
    <scope>NUCLEOTIDE SEQUENCE [LARGE SCALE GENOMIC DNA]</scope>
    <source>
        <strain evidence="2 3">UH-Slu-Lm8-n1</strain>
    </source>
</reference>
<reference evidence="3" key="2">
    <citation type="submission" date="2015-01" db="EMBL/GenBank/DDBJ databases">
        <title>Evolutionary Origins and Diversification of the Mycorrhizal Mutualists.</title>
        <authorList>
            <consortium name="DOE Joint Genome Institute"/>
            <consortium name="Mycorrhizal Genomics Consortium"/>
            <person name="Kohler A."/>
            <person name="Kuo A."/>
            <person name="Nagy L.G."/>
            <person name="Floudas D."/>
            <person name="Copeland A."/>
            <person name="Barry K.W."/>
            <person name="Cichocki N."/>
            <person name="Veneault-Fourrey C."/>
            <person name="LaButti K."/>
            <person name="Lindquist E.A."/>
            <person name="Lipzen A."/>
            <person name="Lundell T."/>
            <person name="Morin E."/>
            <person name="Murat C."/>
            <person name="Riley R."/>
            <person name="Ohm R."/>
            <person name="Sun H."/>
            <person name="Tunlid A."/>
            <person name="Henrissat B."/>
            <person name="Grigoriev I.V."/>
            <person name="Hibbett D.S."/>
            <person name="Martin F."/>
        </authorList>
    </citation>
    <scope>NUCLEOTIDE SEQUENCE [LARGE SCALE GENOMIC DNA]</scope>
    <source>
        <strain evidence="3">UH-Slu-Lm8-n1</strain>
    </source>
</reference>
<protein>
    <submittedName>
        <fullName evidence="2">Uncharacterized protein</fullName>
    </submittedName>
</protein>
<name>A0A0C9ZYT2_9AGAM</name>
<proteinExistence type="predicted"/>
<evidence type="ECO:0000313" key="2">
    <source>
        <dbReference type="EMBL" id="KIK34636.1"/>
    </source>
</evidence>
<sequence>MTRRYVPSNCLPLKQNEFPVLQMLERGKRRNLSGTQHETSTPIDDAPGWNEDLASASEAHVKVPSSTSKRRERGIDNFV</sequence>
<dbReference type="Proteomes" id="UP000054485">
    <property type="component" value="Unassembled WGS sequence"/>
</dbReference>
<evidence type="ECO:0000313" key="3">
    <source>
        <dbReference type="Proteomes" id="UP000054485"/>
    </source>
</evidence>
<feature type="non-terminal residue" evidence="2">
    <location>
        <position position="79"/>
    </location>
</feature>
<dbReference type="OrthoDB" id="529205at2759"/>